<keyword evidence="4" id="KW-1185">Reference proteome</keyword>
<dbReference type="OrthoDB" id="9787435at2"/>
<organism evidence="3 4">
    <name type="scientific">Rubinisphaera italica</name>
    <dbReference type="NCBI Taxonomy" id="2527969"/>
    <lineage>
        <taxon>Bacteria</taxon>
        <taxon>Pseudomonadati</taxon>
        <taxon>Planctomycetota</taxon>
        <taxon>Planctomycetia</taxon>
        <taxon>Planctomycetales</taxon>
        <taxon>Planctomycetaceae</taxon>
        <taxon>Rubinisphaera</taxon>
    </lineage>
</organism>
<evidence type="ECO:0000313" key="3">
    <source>
        <dbReference type="EMBL" id="TWT62682.1"/>
    </source>
</evidence>
<dbReference type="Gene3D" id="3.90.180.10">
    <property type="entry name" value="Medium-chain alcohol dehydrogenases, catalytic domain"/>
    <property type="match status" value="1"/>
</dbReference>
<dbReference type="SUPFAM" id="SSF50129">
    <property type="entry name" value="GroES-like"/>
    <property type="match status" value="1"/>
</dbReference>
<dbReference type="GO" id="GO:0003960">
    <property type="term" value="F:quinone reductase (NADPH) activity"/>
    <property type="evidence" value="ECO:0007669"/>
    <property type="project" value="UniProtKB-EC"/>
</dbReference>
<dbReference type="PANTHER" id="PTHR44154:SF1">
    <property type="entry name" value="QUINONE OXIDOREDUCTASE"/>
    <property type="match status" value="1"/>
</dbReference>
<dbReference type="InterPro" id="IPR013154">
    <property type="entry name" value="ADH-like_N"/>
</dbReference>
<dbReference type="Pfam" id="PF08240">
    <property type="entry name" value="ADH_N"/>
    <property type="match status" value="1"/>
</dbReference>
<evidence type="ECO:0000259" key="2">
    <source>
        <dbReference type="SMART" id="SM00829"/>
    </source>
</evidence>
<sequence>MKAAYIEQTGDPENIKYGDRPDPSIQEHDVLIEVAAVAVNPIDTYIRAGNIAMDLPLPYTPGCDFAGTVKDVGNQVTKYHVGDRAWGSNQGLFGKQGSFAELISVHEDWMYPIPEEASFEQAAAGALVSITAALGLTTHSHLAEGETLFINGGSGGVGSIVVQMAKAMGAHVITTAGSDVKADYCRSIGADLVLNYRDPEMDRQLQSHLDQNGKINFWWETLRSPDIARTIPFMEKRGRIVVMAGREAELLFPLGPFYVNDLKLIGFAMFNASATEQQEVACKINDFFKAGQLTIPIGKNLSLKDAALAHQLQEKKTLEGEADFHGKIILTP</sequence>
<protein>
    <submittedName>
        <fullName evidence="3">Quinone oxidoreductase 1</fullName>
        <ecNumber evidence="3">1.6.5.5</ecNumber>
    </submittedName>
</protein>
<dbReference type="InterPro" id="IPR051603">
    <property type="entry name" value="Zinc-ADH_QOR/CCCR"/>
</dbReference>
<dbReference type="PANTHER" id="PTHR44154">
    <property type="entry name" value="QUINONE OXIDOREDUCTASE"/>
    <property type="match status" value="1"/>
</dbReference>
<dbReference type="Pfam" id="PF00107">
    <property type="entry name" value="ADH_zinc_N"/>
    <property type="match status" value="1"/>
</dbReference>
<name>A0A5C5XLT3_9PLAN</name>
<dbReference type="CDD" id="cd08253">
    <property type="entry name" value="zeta_crystallin"/>
    <property type="match status" value="1"/>
</dbReference>
<proteinExistence type="predicted"/>
<feature type="domain" description="Enoyl reductase (ER)" evidence="2">
    <location>
        <begin position="10"/>
        <end position="330"/>
    </location>
</feature>
<dbReference type="EMBL" id="SJPG01000001">
    <property type="protein sequence ID" value="TWT62682.1"/>
    <property type="molecule type" value="Genomic_DNA"/>
</dbReference>
<dbReference type="SMART" id="SM00829">
    <property type="entry name" value="PKS_ER"/>
    <property type="match status" value="1"/>
</dbReference>
<comment type="caution">
    <text evidence="3">The sequence shown here is derived from an EMBL/GenBank/DDBJ whole genome shotgun (WGS) entry which is preliminary data.</text>
</comment>
<keyword evidence="1" id="KW-0521">NADP</keyword>
<gene>
    <name evidence="3" type="primary">qorA</name>
    <name evidence="3" type="ORF">Pan54_34260</name>
</gene>
<dbReference type="Proteomes" id="UP000316095">
    <property type="component" value="Unassembled WGS sequence"/>
</dbReference>
<dbReference type="InterPro" id="IPR036291">
    <property type="entry name" value="NAD(P)-bd_dom_sf"/>
</dbReference>
<dbReference type="RefSeq" id="WP_146504512.1">
    <property type="nucleotide sequence ID" value="NZ_SJPG01000001.1"/>
</dbReference>
<dbReference type="InterPro" id="IPR020843">
    <property type="entry name" value="ER"/>
</dbReference>
<dbReference type="InterPro" id="IPR011032">
    <property type="entry name" value="GroES-like_sf"/>
</dbReference>
<dbReference type="AlphaFoldDB" id="A0A5C5XLT3"/>
<keyword evidence="3" id="KW-0560">Oxidoreductase</keyword>
<dbReference type="InterPro" id="IPR013149">
    <property type="entry name" value="ADH-like_C"/>
</dbReference>
<accession>A0A5C5XLT3</accession>
<evidence type="ECO:0000313" key="4">
    <source>
        <dbReference type="Proteomes" id="UP000316095"/>
    </source>
</evidence>
<dbReference type="Gene3D" id="3.40.50.720">
    <property type="entry name" value="NAD(P)-binding Rossmann-like Domain"/>
    <property type="match status" value="1"/>
</dbReference>
<dbReference type="EC" id="1.6.5.5" evidence="3"/>
<evidence type="ECO:0000256" key="1">
    <source>
        <dbReference type="ARBA" id="ARBA00022857"/>
    </source>
</evidence>
<dbReference type="SUPFAM" id="SSF51735">
    <property type="entry name" value="NAD(P)-binding Rossmann-fold domains"/>
    <property type="match status" value="1"/>
</dbReference>
<reference evidence="3 4" key="1">
    <citation type="submission" date="2019-02" db="EMBL/GenBank/DDBJ databases">
        <title>Deep-cultivation of Planctomycetes and their phenomic and genomic characterization uncovers novel biology.</title>
        <authorList>
            <person name="Wiegand S."/>
            <person name="Jogler M."/>
            <person name="Boedeker C."/>
            <person name="Pinto D."/>
            <person name="Vollmers J."/>
            <person name="Rivas-Marin E."/>
            <person name="Kohn T."/>
            <person name="Peeters S.H."/>
            <person name="Heuer A."/>
            <person name="Rast P."/>
            <person name="Oberbeckmann S."/>
            <person name="Bunk B."/>
            <person name="Jeske O."/>
            <person name="Meyerdierks A."/>
            <person name="Storesund J.E."/>
            <person name="Kallscheuer N."/>
            <person name="Luecker S."/>
            <person name="Lage O.M."/>
            <person name="Pohl T."/>
            <person name="Merkel B.J."/>
            <person name="Hornburger P."/>
            <person name="Mueller R.-W."/>
            <person name="Bruemmer F."/>
            <person name="Labrenz M."/>
            <person name="Spormann A.M."/>
            <person name="Op Den Camp H."/>
            <person name="Overmann J."/>
            <person name="Amann R."/>
            <person name="Jetten M.S.M."/>
            <person name="Mascher T."/>
            <person name="Medema M.H."/>
            <person name="Devos D.P."/>
            <person name="Kaster A.-K."/>
            <person name="Ovreas L."/>
            <person name="Rohde M."/>
            <person name="Galperin M.Y."/>
            <person name="Jogler C."/>
        </authorList>
    </citation>
    <scope>NUCLEOTIDE SEQUENCE [LARGE SCALE GENOMIC DNA]</scope>
    <source>
        <strain evidence="3 4">Pan54</strain>
    </source>
</reference>